<gene>
    <name evidence="4" type="ORF">D1115_21820</name>
</gene>
<sequence length="199" mass="23301">MKLSEKKRLALIEAAQQEFIEHGFTCANMDRVCERAATSKRTLYRHFESKDLLFIESIQAALEKQTAKLQFQYCPMADLDTQLRGYLHAKLDSMYEDFGLPLARMVISEFIRTPEFASSYLHQLQRQDQQLDLWFAQAIDDKRIKPHDPVMMSNMLMCLLKGNFLWPQLVANLDEPTLEQRKKTVDDILMLFLDGYRNS</sequence>
<dbReference type="Gene3D" id="1.10.357.10">
    <property type="entry name" value="Tetracycline Repressor, domain 2"/>
    <property type="match status" value="1"/>
</dbReference>
<accession>A0ABM6Z0C3</accession>
<dbReference type="InterPro" id="IPR039536">
    <property type="entry name" value="TetR_C_Proteobacteria"/>
</dbReference>
<dbReference type="SUPFAM" id="SSF46689">
    <property type="entry name" value="Homeodomain-like"/>
    <property type="match status" value="1"/>
</dbReference>
<dbReference type="PANTHER" id="PTHR30055">
    <property type="entry name" value="HTH-TYPE TRANSCRIPTIONAL REGULATOR RUTR"/>
    <property type="match status" value="1"/>
</dbReference>
<protein>
    <submittedName>
        <fullName evidence="4">TetR/AcrR family transcriptional regulator</fullName>
    </submittedName>
</protein>
<feature type="DNA-binding region" description="H-T-H motif" evidence="2">
    <location>
        <begin position="28"/>
        <end position="47"/>
    </location>
</feature>
<dbReference type="Pfam" id="PF14246">
    <property type="entry name" value="TetR_C_7"/>
    <property type="match status" value="1"/>
</dbReference>
<evidence type="ECO:0000313" key="5">
    <source>
        <dbReference type="Proteomes" id="UP000262832"/>
    </source>
</evidence>
<dbReference type="InterPro" id="IPR036271">
    <property type="entry name" value="Tet_transcr_reg_TetR-rel_C_sf"/>
</dbReference>
<dbReference type="InterPro" id="IPR050109">
    <property type="entry name" value="HTH-type_TetR-like_transc_reg"/>
</dbReference>
<dbReference type="SUPFAM" id="SSF48498">
    <property type="entry name" value="Tetracyclin repressor-like, C-terminal domain"/>
    <property type="match status" value="1"/>
</dbReference>
<organism evidence="4 5">
    <name type="scientific">Vibrio alfacsensis</name>
    <dbReference type="NCBI Taxonomy" id="1074311"/>
    <lineage>
        <taxon>Bacteria</taxon>
        <taxon>Pseudomonadati</taxon>
        <taxon>Pseudomonadota</taxon>
        <taxon>Gammaproteobacteria</taxon>
        <taxon>Vibrionales</taxon>
        <taxon>Vibrionaceae</taxon>
        <taxon>Vibrio</taxon>
    </lineage>
</organism>
<dbReference type="Pfam" id="PF00440">
    <property type="entry name" value="TetR_N"/>
    <property type="match status" value="1"/>
</dbReference>
<dbReference type="EMBL" id="CP032094">
    <property type="protein sequence ID" value="AXY03654.1"/>
    <property type="molecule type" value="Genomic_DNA"/>
</dbReference>
<feature type="domain" description="HTH tetR-type" evidence="3">
    <location>
        <begin position="5"/>
        <end position="65"/>
    </location>
</feature>
<dbReference type="InterPro" id="IPR001647">
    <property type="entry name" value="HTH_TetR"/>
</dbReference>
<evidence type="ECO:0000256" key="1">
    <source>
        <dbReference type="ARBA" id="ARBA00023125"/>
    </source>
</evidence>
<keyword evidence="1 2" id="KW-0238">DNA-binding</keyword>
<dbReference type="PRINTS" id="PR00455">
    <property type="entry name" value="HTHTETR"/>
</dbReference>
<keyword evidence="5" id="KW-1185">Reference proteome</keyword>
<dbReference type="InterPro" id="IPR009057">
    <property type="entry name" value="Homeodomain-like_sf"/>
</dbReference>
<name>A0ABM6Z0C3_9VIBR</name>
<evidence type="ECO:0000259" key="3">
    <source>
        <dbReference type="PROSITE" id="PS50977"/>
    </source>
</evidence>
<dbReference type="PANTHER" id="PTHR30055:SF224">
    <property type="entry name" value="TRANSCRIPTIONAL REGULATOR TETR FAMILY"/>
    <property type="match status" value="1"/>
</dbReference>
<evidence type="ECO:0000313" key="4">
    <source>
        <dbReference type="EMBL" id="AXY03654.1"/>
    </source>
</evidence>
<dbReference type="Gene3D" id="1.10.10.60">
    <property type="entry name" value="Homeodomain-like"/>
    <property type="match status" value="1"/>
</dbReference>
<dbReference type="RefSeq" id="WP_128813377.1">
    <property type="nucleotide sequence ID" value="NZ_CP032094.1"/>
</dbReference>
<dbReference type="Proteomes" id="UP000262832">
    <property type="component" value="Chromosome II"/>
</dbReference>
<dbReference type="PROSITE" id="PS50977">
    <property type="entry name" value="HTH_TETR_2"/>
    <property type="match status" value="1"/>
</dbReference>
<proteinExistence type="predicted"/>
<evidence type="ECO:0000256" key="2">
    <source>
        <dbReference type="PROSITE-ProRule" id="PRU00335"/>
    </source>
</evidence>
<reference evidence="4 5" key="1">
    <citation type="submission" date="2018-08" db="EMBL/GenBank/DDBJ databases">
        <title>Genomic taxonomy of the Vibrionaceae family.</title>
        <authorList>
            <person name="Gomez-Gil B."/>
            <person name="Tanaka M."/>
            <person name="Sawabe T."/>
            <person name="Enciso-Ibarra K."/>
        </authorList>
    </citation>
    <scope>NUCLEOTIDE SEQUENCE [LARGE SCALE GENOMIC DNA]</scope>
    <source>
        <strain evidence="4 5">CAIM 1831</strain>
    </source>
</reference>